<accession>A0ACC0DD50</accession>
<proteinExistence type="predicted"/>
<protein>
    <submittedName>
        <fullName evidence="1">Uncharacterized protein</fullName>
    </submittedName>
</protein>
<comment type="caution">
    <text evidence="1">The sequence shown here is derived from an EMBL/GenBank/DDBJ whole genome shotgun (WGS) entry which is preliminary data.</text>
</comment>
<name>A0ACC0DD50_9PEZI</name>
<gene>
    <name evidence="1" type="ORF">F4821DRAFT_22492</name>
</gene>
<keyword evidence="2" id="KW-1185">Reference proteome</keyword>
<dbReference type="EMBL" id="MU394290">
    <property type="protein sequence ID" value="KAI6090691.1"/>
    <property type="molecule type" value="Genomic_DNA"/>
</dbReference>
<reference evidence="1 2" key="1">
    <citation type="journal article" date="2022" name="New Phytol.">
        <title>Ecological generalism drives hyperdiversity of secondary metabolite gene clusters in xylarialean endophytes.</title>
        <authorList>
            <person name="Franco M.E.E."/>
            <person name="Wisecaver J.H."/>
            <person name="Arnold A.E."/>
            <person name="Ju Y.M."/>
            <person name="Slot J.C."/>
            <person name="Ahrendt S."/>
            <person name="Moore L.P."/>
            <person name="Eastman K.E."/>
            <person name="Scott K."/>
            <person name="Konkel Z."/>
            <person name="Mondo S.J."/>
            <person name="Kuo A."/>
            <person name="Hayes R.D."/>
            <person name="Haridas S."/>
            <person name="Andreopoulos B."/>
            <person name="Riley R."/>
            <person name="LaButti K."/>
            <person name="Pangilinan J."/>
            <person name="Lipzen A."/>
            <person name="Amirebrahimi M."/>
            <person name="Yan J."/>
            <person name="Adam C."/>
            <person name="Keymanesh K."/>
            <person name="Ng V."/>
            <person name="Louie K."/>
            <person name="Northen T."/>
            <person name="Drula E."/>
            <person name="Henrissat B."/>
            <person name="Hsieh H.M."/>
            <person name="Youens-Clark K."/>
            <person name="Lutzoni F."/>
            <person name="Miadlikowska J."/>
            <person name="Eastwood D.C."/>
            <person name="Hamelin R.C."/>
            <person name="Grigoriev I.V."/>
            <person name="U'Ren J.M."/>
        </authorList>
    </citation>
    <scope>NUCLEOTIDE SEQUENCE [LARGE SCALE GENOMIC DNA]</scope>
    <source>
        <strain evidence="1 2">ER1909</strain>
    </source>
</reference>
<organism evidence="1 2">
    <name type="scientific">Hypoxylon rubiginosum</name>
    <dbReference type="NCBI Taxonomy" id="110542"/>
    <lineage>
        <taxon>Eukaryota</taxon>
        <taxon>Fungi</taxon>
        <taxon>Dikarya</taxon>
        <taxon>Ascomycota</taxon>
        <taxon>Pezizomycotina</taxon>
        <taxon>Sordariomycetes</taxon>
        <taxon>Xylariomycetidae</taxon>
        <taxon>Xylariales</taxon>
        <taxon>Hypoxylaceae</taxon>
        <taxon>Hypoxylon</taxon>
    </lineage>
</organism>
<evidence type="ECO:0000313" key="2">
    <source>
        <dbReference type="Proteomes" id="UP001497680"/>
    </source>
</evidence>
<sequence>MTNFFSLPRELRDQIYELCLLREEPLNPSVAFCPTWKTTTGLFRTSKAVHSESSWVFYSRNCFNLVATPAVGFAAFIGAIGRNANYIRNLRVYFPMFSCLDPGKVALEDGSSSILATIQNSCTNLSTLTTSAGSSNAMELSLDALDHPKVAAEALKLVDTQFKAISSSPEIVVELYEDCASDYIRRTMESHGWRISIVENMEEEGSDGSWGGFDDYYDDYGPYHDSDDERYKD</sequence>
<dbReference type="Proteomes" id="UP001497680">
    <property type="component" value="Unassembled WGS sequence"/>
</dbReference>
<evidence type="ECO:0000313" key="1">
    <source>
        <dbReference type="EMBL" id="KAI6090691.1"/>
    </source>
</evidence>